<evidence type="ECO:0000313" key="2">
    <source>
        <dbReference type="EMBL" id="TWX59144.1"/>
    </source>
</evidence>
<feature type="chain" id="PRO_5022925401" evidence="1">
    <location>
        <begin position="24"/>
        <end position="390"/>
    </location>
</feature>
<dbReference type="RefSeq" id="WP_146799587.1">
    <property type="nucleotide sequence ID" value="NZ_VOLP01000013.1"/>
</dbReference>
<sequence>MLRYLIVLVVVLSHFLTSITASAVEVKNLYNAKVIVNSQTDSERKLALQQAMSAVVLKVGGQQALLSHSTIKNGLKNVSGYVVKYRYQRNAEQIELLVTFDENKINQLFDDANAPIWGSLRPQILLWLVEENGLRRTTISNSTHASFSNNASPQVSYNFPNSVEQFSALRGLPILMPLMDLTDVNTISTFDVWGRFAKQVQMASQRYNPESIIIIRLSNSSLLPQLESDEQLVDCFLCQKERQQYALDWSFIADAQGYNRDIITGQIFGEVSYGNTPDELLTTALSLISDKIYQKYALNNDIDNDYIIDVANISSLKSFIELERFLEQLSSVKAVKLLSASGDNRRFELVLKSSGHAFLASIKLNKQLDLFVDPLAEKVLGAVPVFYWKP</sequence>
<evidence type="ECO:0000256" key="1">
    <source>
        <dbReference type="SAM" id="SignalP"/>
    </source>
</evidence>
<name>A0A5C6QH74_9GAMM</name>
<dbReference type="Proteomes" id="UP000321525">
    <property type="component" value="Unassembled WGS sequence"/>
</dbReference>
<dbReference type="AlphaFoldDB" id="A0A5C6QH74"/>
<evidence type="ECO:0000313" key="5">
    <source>
        <dbReference type="Proteomes" id="UP000321917"/>
    </source>
</evidence>
<dbReference type="EMBL" id="VOLQ01000011">
    <property type="protein sequence ID" value="TWX68171.1"/>
    <property type="molecule type" value="Genomic_DNA"/>
</dbReference>
<accession>A0A5C6QH74</accession>
<dbReference type="OrthoDB" id="6195299at2"/>
<keyword evidence="1" id="KW-0732">Signal</keyword>
<evidence type="ECO:0000313" key="4">
    <source>
        <dbReference type="Proteomes" id="UP000321525"/>
    </source>
</evidence>
<reference evidence="3 5" key="1">
    <citation type="submission" date="2019-07" db="EMBL/GenBank/DDBJ databases">
        <title>Genomes of sea-ice associated Colwellia species.</title>
        <authorList>
            <person name="Bowman J.P."/>
        </authorList>
    </citation>
    <scope>NUCLEOTIDE SEQUENCE [LARGE SCALE GENOMIC DNA]</scope>
    <source>
        <strain evidence="2 4">ACAM 607</strain>
        <strain evidence="3 5">IC036</strain>
    </source>
</reference>
<evidence type="ECO:0000313" key="3">
    <source>
        <dbReference type="EMBL" id="TWX68171.1"/>
    </source>
</evidence>
<proteinExistence type="predicted"/>
<feature type="signal peptide" evidence="1">
    <location>
        <begin position="1"/>
        <end position="23"/>
    </location>
</feature>
<organism evidence="3 5">
    <name type="scientific">Colwellia hornerae</name>
    <dbReference type="NCBI Taxonomy" id="89402"/>
    <lineage>
        <taxon>Bacteria</taxon>
        <taxon>Pseudomonadati</taxon>
        <taxon>Pseudomonadota</taxon>
        <taxon>Gammaproteobacteria</taxon>
        <taxon>Alteromonadales</taxon>
        <taxon>Colwelliaceae</taxon>
        <taxon>Colwellia</taxon>
    </lineage>
</organism>
<keyword evidence="4" id="KW-1185">Reference proteome</keyword>
<dbReference type="Proteomes" id="UP000321917">
    <property type="component" value="Unassembled WGS sequence"/>
</dbReference>
<dbReference type="Pfam" id="PF09839">
    <property type="entry name" value="DUF2066"/>
    <property type="match status" value="1"/>
</dbReference>
<dbReference type="InterPro" id="IPR018642">
    <property type="entry name" value="DUF2066"/>
</dbReference>
<protein>
    <submittedName>
        <fullName evidence="3">DUF2066 domain-containing protein</fullName>
    </submittedName>
</protein>
<comment type="caution">
    <text evidence="3">The sequence shown here is derived from an EMBL/GenBank/DDBJ whole genome shotgun (WGS) entry which is preliminary data.</text>
</comment>
<gene>
    <name evidence="2" type="ORF">ESZ26_10530</name>
    <name evidence="3" type="ORF">ESZ27_07465</name>
</gene>
<dbReference type="EMBL" id="VOLR01000013">
    <property type="protein sequence ID" value="TWX59144.1"/>
    <property type="molecule type" value="Genomic_DNA"/>
</dbReference>